<evidence type="ECO:0000313" key="3">
    <source>
        <dbReference type="Proteomes" id="UP000694044"/>
    </source>
</evidence>
<comment type="caution">
    <text evidence="2">The sequence shown here is derived from an EMBL/GenBank/DDBJ whole genome shotgun (WGS) entry which is preliminary data.</text>
</comment>
<feature type="compositionally biased region" description="Polar residues" evidence="1">
    <location>
        <begin position="20"/>
        <end position="32"/>
    </location>
</feature>
<evidence type="ECO:0000256" key="1">
    <source>
        <dbReference type="SAM" id="MobiDB-lite"/>
    </source>
</evidence>
<dbReference type="OrthoDB" id="128333at2759"/>
<evidence type="ECO:0000313" key="2">
    <source>
        <dbReference type="EMBL" id="KAG7375362.1"/>
    </source>
</evidence>
<proteinExistence type="predicted"/>
<feature type="region of interest" description="Disordered" evidence="1">
    <location>
        <begin position="1"/>
        <end position="32"/>
    </location>
</feature>
<reference evidence="2" key="1">
    <citation type="submission" date="2021-02" db="EMBL/GenBank/DDBJ databases">
        <authorList>
            <person name="Palmer J.M."/>
        </authorList>
    </citation>
    <scope>NUCLEOTIDE SEQUENCE</scope>
    <source>
        <strain evidence="2">SCRP734</strain>
    </source>
</reference>
<sequence length="294" mass="32254">MTAILAGRHESRDQDKLVPPNTSTPSSSHKFPTSLNAYHSNCRDDVRYIADQLVRPPLVSFTTRPLFAFIVPSYLTSFQWTQAFYHRLHRSCRLEIIGRYQALFDCAFSLIIQRPRFAGGLQTIPLDATVELLQGSTKDIAHNIIRLQYGPKGKHLVLRASSSFERKGWVIALVDPLAAHDTSKAAAPPTTRTSKTIPPTTLRASSSTSASPITHGSHQAVSNKTIDDANVASPNVPQPPLNSLDAAKRLAEGYDSLALQWAQVATETRQFNAEISGLQPSRVDSEHCTAPCVC</sequence>
<gene>
    <name evidence="2" type="primary">MTFP1_1</name>
    <name evidence="2" type="ORF">PHYPSEUDO_001648</name>
</gene>
<dbReference type="AlphaFoldDB" id="A0A8T1V248"/>
<protein>
    <submittedName>
        <fullName evidence="2">Mitochondrial fission process protein 1</fullName>
    </submittedName>
</protein>
<feature type="compositionally biased region" description="Low complexity" evidence="1">
    <location>
        <begin position="188"/>
        <end position="212"/>
    </location>
</feature>
<dbReference type="EMBL" id="JAGDFM010001246">
    <property type="protein sequence ID" value="KAG7375362.1"/>
    <property type="molecule type" value="Genomic_DNA"/>
</dbReference>
<keyword evidence="3" id="KW-1185">Reference proteome</keyword>
<dbReference type="Proteomes" id="UP000694044">
    <property type="component" value="Unassembled WGS sequence"/>
</dbReference>
<accession>A0A8T1V248</accession>
<name>A0A8T1V248_9STRA</name>
<feature type="compositionally biased region" description="Basic and acidic residues" evidence="1">
    <location>
        <begin position="7"/>
        <end position="16"/>
    </location>
</feature>
<organism evidence="2 3">
    <name type="scientific">Phytophthora pseudosyringae</name>
    <dbReference type="NCBI Taxonomy" id="221518"/>
    <lineage>
        <taxon>Eukaryota</taxon>
        <taxon>Sar</taxon>
        <taxon>Stramenopiles</taxon>
        <taxon>Oomycota</taxon>
        <taxon>Peronosporomycetes</taxon>
        <taxon>Peronosporales</taxon>
        <taxon>Peronosporaceae</taxon>
        <taxon>Phytophthora</taxon>
    </lineage>
</organism>
<feature type="region of interest" description="Disordered" evidence="1">
    <location>
        <begin position="183"/>
        <end position="217"/>
    </location>
</feature>